<evidence type="ECO:0000313" key="3">
    <source>
        <dbReference type="Proteomes" id="UP000481517"/>
    </source>
</evidence>
<keyword evidence="1" id="KW-0812">Transmembrane</keyword>
<dbReference type="AlphaFoldDB" id="A0A6S6WJV5"/>
<gene>
    <name evidence="2" type="ORF">PSI9734_00513</name>
</gene>
<feature type="transmembrane region" description="Helical" evidence="1">
    <location>
        <begin position="201"/>
        <end position="228"/>
    </location>
</feature>
<feature type="transmembrane region" description="Helical" evidence="1">
    <location>
        <begin position="88"/>
        <end position="109"/>
    </location>
</feature>
<feature type="transmembrane region" description="Helical" evidence="1">
    <location>
        <begin position="157"/>
        <end position="180"/>
    </location>
</feature>
<protein>
    <submittedName>
        <fullName evidence="2">Uncharacterized protein</fullName>
    </submittedName>
</protein>
<evidence type="ECO:0000256" key="1">
    <source>
        <dbReference type="SAM" id="Phobius"/>
    </source>
</evidence>
<keyword evidence="1" id="KW-1133">Transmembrane helix</keyword>
<name>A0A6S6WJV5_9GAMM</name>
<dbReference type="EMBL" id="CADCXY010000001">
    <property type="protein sequence ID" value="CAB0149940.1"/>
    <property type="molecule type" value="Genomic_DNA"/>
</dbReference>
<feature type="transmembrane region" description="Helical" evidence="1">
    <location>
        <begin position="46"/>
        <end position="68"/>
    </location>
</feature>
<proteinExistence type="predicted"/>
<accession>A0A6S6WJV5</accession>
<evidence type="ECO:0000313" key="2">
    <source>
        <dbReference type="EMBL" id="CAB0149940.1"/>
    </source>
</evidence>
<organism evidence="2 3">
    <name type="scientific">Pseudidiomarina piscicola</name>
    <dbReference type="NCBI Taxonomy" id="2614830"/>
    <lineage>
        <taxon>Bacteria</taxon>
        <taxon>Pseudomonadati</taxon>
        <taxon>Pseudomonadota</taxon>
        <taxon>Gammaproteobacteria</taxon>
        <taxon>Alteromonadales</taxon>
        <taxon>Idiomarinaceae</taxon>
        <taxon>Pseudidiomarina</taxon>
    </lineage>
</organism>
<dbReference type="RefSeq" id="WP_173919537.1">
    <property type="nucleotide sequence ID" value="NZ_CADCXY010000001.1"/>
</dbReference>
<keyword evidence="1" id="KW-0472">Membrane</keyword>
<reference evidence="2 3" key="1">
    <citation type="submission" date="2020-02" db="EMBL/GenBank/DDBJ databases">
        <authorList>
            <person name="Rodrigo-Torres L."/>
            <person name="Arahal R. D."/>
            <person name="Lucena T."/>
        </authorList>
    </citation>
    <scope>NUCLEOTIDE SEQUENCE [LARGE SCALE GENOMIC DNA]</scope>
    <source>
        <strain evidence="2 3">CECT 9734</strain>
    </source>
</reference>
<sequence>MQDSNPKNTKHQATEQDNFAAALRGEIPLSVGDILQRGWDITLRSLPIMLLGLVVLLLANWVISLVVAQIFPVDESNINMLHLSGQSIASSLLIAPFTAILYLIGLRNARDIKPSVNLFGEALAHAPKMVVIAAVLIVAMAIPTALLFLIFDASGTFFALFFLIAMYLQISFTLAVPLVLERNLPVMRAIMASVIILNKKMLPLLGLYLIMTIIIFISALPLLLGLLFTMPMWFNVIGVIYNRLIGVPSETNENSVTTVEEES</sequence>
<dbReference type="Proteomes" id="UP000481517">
    <property type="component" value="Unassembled WGS sequence"/>
</dbReference>
<feature type="transmembrane region" description="Helical" evidence="1">
    <location>
        <begin position="130"/>
        <end position="151"/>
    </location>
</feature>
<keyword evidence="3" id="KW-1185">Reference proteome</keyword>